<evidence type="ECO:0000256" key="1">
    <source>
        <dbReference type="SAM" id="Phobius"/>
    </source>
</evidence>
<evidence type="ECO:0000313" key="3">
    <source>
        <dbReference type="Proteomes" id="UP001219585"/>
    </source>
</evidence>
<dbReference type="Proteomes" id="UP001219585">
    <property type="component" value="Plasmid unnamed"/>
</dbReference>
<accession>A0AAJ5RZW7</accession>
<feature type="transmembrane region" description="Helical" evidence="1">
    <location>
        <begin position="20"/>
        <end position="52"/>
    </location>
</feature>
<evidence type="ECO:0000313" key="2">
    <source>
        <dbReference type="EMBL" id="WDV09214.1"/>
    </source>
</evidence>
<feature type="transmembrane region" description="Helical" evidence="1">
    <location>
        <begin position="58"/>
        <end position="80"/>
    </location>
</feature>
<reference evidence="2" key="1">
    <citation type="submission" date="2022-11" db="EMBL/GenBank/DDBJ databases">
        <title>Lysinibacillus irui.</title>
        <authorList>
            <person name="Akintayo S.O."/>
        </authorList>
    </citation>
    <scope>NUCLEOTIDE SEQUENCE</scope>
    <source>
        <strain evidence="2">IRB4-01</strain>
        <plasmid evidence="2">unnamed</plasmid>
    </source>
</reference>
<keyword evidence="1" id="KW-0472">Membrane</keyword>
<keyword evidence="1" id="KW-0812">Transmembrane</keyword>
<dbReference type="RefSeq" id="WP_274797435.1">
    <property type="nucleotide sequence ID" value="NZ_CP113528.1"/>
</dbReference>
<sequence length="96" mass="10346">MKNTKNHEPIVINSKAQYLLITYGIILLSYIIPLLAGALSLTATVLATATYIKGDASFLHASFGVATALILGICLISILWSPNAHKHIILEETLTN</sequence>
<dbReference type="EMBL" id="CP113528">
    <property type="protein sequence ID" value="WDV09214.1"/>
    <property type="molecule type" value="Genomic_DNA"/>
</dbReference>
<geneLocation type="plasmid" evidence="2 3">
    <name>unnamed</name>
</geneLocation>
<dbReference type="KEGG" id="liu:OU989_23285"/>
<name>A0AAJ5RZW7_9BACI</name>
<gene>
    <name evidence="2" type="ORF">OU989_23285</name>
</gene>
<dbReference type="AlphaFoldDB" id="A0AAJ5RZW7"/>
<keyword evidence="1" id="KW-1133">Transmembrane helix</keyword>
<protein>
    <submittedName>
        <fullName evidence="2">Uncharacterized protein</fullName>
    </submittedName>
</protein>
<keyword evidence="2" id="KW-0614">Plasmid</keyword>
<proteinExistence type="predicted"/>
<organism evidence="2 3">
    <name type="scientific">Lysinibacillus irui</name>
    <dbReference type="NCBI Taxonomy" id="2998077"/>
    <lineage>
        <taxon>Bacteria</taxon>
        <taxon>Bacillati</taxon>
        <taxon>Bacillota</taxon>
        <taxon>Bacilli</taxon>
        <taxon>Bacillales</taxon>
        <taxon>Bacillaceae</taxon>
        <taxon>Lysinibacillus</taxon>
    </lineage>
</organism>